<dbReference type="eggNOG" id="ENOG502ZTTN">
    <property type="taxonomic scope" value="Bacteria"/>
</dbReference>
<dbReference type="RefSeq" id="WP_051612699.1">
    <property type="nucleotide sequence ID" value="NZ_ARYM01000024.1"/>
</dbReference>
<dbReference type="STRING" id="1280954.HPO_16270"/>
<reference evidence="2 3" key="1">
    <citation type="journal article" date="2014" name="Antonie Van Leeuwenhoek">
        <title>Hyphomonas beringensis sp. nov. and Hyphomonas chukchiensis sp. nov., isolated from surface seawater of the Bering Sea and Chukchi Sea.</title>
        <authorList>
            <person name="Li C."/>
            <person name="Lai Q."/>
            <person name="Li G."/>
            <person name="Dong C."/>
            <person name="Wang J."/>
            <person name="Liao Y."/>
            <person name="Shao Z."/>
        </authorList>
    </citation>
    <scope>NUCLEOTIDE SEQUENCE [LARGE SCALE GENOMIC DNA]</scope>
    <source>
        <strain evidence="2 3">PS728</strain>
    </source>
</reference>
<dbReference type="Proteomes" id="UP000027100">
    <property type="component" value="Unassembled WGS sequence"/>
</dbReference>
<comment type="caution">
    <text evidence="2">The sequence shown here is derived from an EMBL/GenBank/DDBJ whole genome shotgun (WGS) entry which is preliminary data.</text>
</comment>
<dbReference type="InterPro" id="IPR021247">
    <property type="entry name" value="DUF2785"/>
</dbReference>
<evidence type="ECO:0000313" key="3">
    <source>
        <dbReference type="Proteomes" id="UP000027100"/>
    </source>
</evidence>
<dbReference type="OrthoDB" id="7619731at2"/>
<dbReference type="AlphaFoldDB" id="A0A062VAE2"/>
<proteinExistence type="predicted"/>
<keyword evidence="1" id="KW-0732">Signal</keyword>
<keyword evidence="3" id="KW-1185">Reference proteome</keyword>
<evidence type="ECO:0000256" key="1">
    <source>
        <dbReference type="SAM" id="SignalP"/>
    </source>
</evidence>
<feature type="chain" id="PRO_5001615160" description="Lipoprotein" evidence="1">
    <location>
        <begin position="24"/>
        <end position="308"/>
    </location>
</feature>
<sequence>MLRTLIAPLLLAACAGASQPAGLASPAGSYTPCEPAAALAALGDERARAEAVLDMGPAEREDLALALLPCLSDPDPDLRDGAAYAALSQMMRSQLIGRETVMGVMQETLRMAGAPEDAAGFARPFAMLTLAEVARTDRITPWMEPEARDGLIAAAHAYLAGLTDYRGFSDAKGWRHGVAHTADLLMQLSLNPQLTKPQAEAILAAVALKAGPTDHSYIFGENERLAAPVMYLAQREFFGEEEWTLWFESLWPGDDPLRENVYGSEAALAKLHNLRAFAEAVYVSAKASNEATYEPVARGAFALLNSLP</sequence>
<gene>
    <name evidence="2" type="ORF">HPO_16270</name>
</gene>
<dbReference type="EMBL" id="ARYM01000024">
    <property type="protein sequence ID" value="KCZ97147.1"/>
    <property type="molecule type" value="Genomic_DNA"/>
</dbReference>
<accession>A0A062VAE2</accession>
<dbReference type="Pfam" id="PF10978">
    <property type="entry name" value="DUF2785"/>
    <property type="match status" value="1"/>
</dbReference>
<evidence type="ECO:0008006" key="4">
    <source>
        <dbReference type="Google" id="ProtNLM"/>
    </source>
</evidence>
<protein>
    <recommendedName>
        <fullName evidence="4">Lipoprotein</fullName>
    </recommendedName>
</protein>
<feature type="signal peptide" evidence="1">
    <location>
        <begin position="1"/>
        <end position="23"/>
    </location>
</feature>
<organism evidence="2 3">
    <name type="scientific">Hyphomonas polymorpha PS728</name>
    <dbReference type="NCBI Taxonomy" id="1280954"/>
    <lineage>
        <taxon>Bacteria</taxon>
        <taxon>Pseudomonadati</taxon>
        <taxon>Pseudomonadota</taxon>
        <taxon>Alphaproteobacteria</taxon>
        <taxon>Hyphomonadales</taxon>
        <taxon>Hyphomonadaceae</taxon>
        <taxon>Hyphomonas</taxon>
    </lineage>
</organism>
<evidence type="ECO:0000313" key="2">
    <source>
        <dbReference type="EMBL" id="KCZ97147.1"/>
    </source>
</evidence>
<name>A0A062VAE2_9PROT</name>
<dbReference type="PATRIC" id="fig|1280954.3.peg.3284"/>